<comment type="caution">
    <text evidence="3">The sequence shown here is derived from an EMBL/GenBank/DDBJ whole genome shotgun (WGS) entry which is preliminary data.</text>
</comment>
<dbReference type="GO" id="GO:0015276">
    <property type="term" value="F:ligand-gated monoatomic ion channel activity"/>
    <property type="evidence" value="ECO:0007669"/>
    <property type="project" value="InterPro"/>
</dbReference>
<accession>A0A9D4R3P9</accession>
<sequence length="87" mass="9921">MLIFISYIFSDAVGYVRTPRSMGARVLVLAWWFFVLIILFFYVANLVNFLRASASTSGHSKIRGFKSVTVIRCYTVSYLCLYSFVVG</sequence>
<evidence type="ECO:0000313" key="3">
    <source>
        <dbReference type="EMBL" id="KAH3853951.1"/>
    </source>
</evidence>
<protein>
    <recommendedName>
        <fullName evidence="2">Ionotropic glutamate receptor C-terminal domain-containing protein</fullName>
    </recommendedName>
</protein>
<feature type="transmembrane region" description="Helical" evidence="1">
    <location>
        <begin position="68"/>
        <end position="85"/>
    </location>
</feature>
<evidence type="ECO:0000313" key="4">
    <source>
        <dbReference type="Proteomes" id="UP000828390"/>
    </source>
</evidence>
<dbReference type="AlphaFoldDB" id="A0A9D4R3P9"/>
<organism evidence="3 4">
    <name type="scientific">Dreissena polymorpha</name>
    <name type="common">Zebra mussel</name>
    <name type="synonym">Mytilus polymorpha</name>
    <dbReference type="NCBI Taxonomy" id="45954"/>
    <lineage>
        <taxon>Eukaryota</taxon>
        <taxon>Metazoa</taxon>
        <taxon>Spiralia</taxon>
        <taxon>Lophotrochozoa</taxon>
        <taxon>Mollusca</taxon>
        <taxon>Bivalvia</taxon>
        <taxon>Autobranchia</taxon>
        <taxon>Heteroconchia</taxon>
        <taxon>Euheterodonta</taxon>
        <taxon>Imparidentia</taxon>
        <taxon>Neoheterodontei</taxon>
        <taxon>Myida</taxon>
        <taxon>Dreissenoidea</taxon>
        <taxon>Dreissenidae</taxon>
        <taxon>Dreissena</taxon>
    </lineage>
</organism>
<proteinExistence type="predicted"/>
<dbReference type="Pfam" id="PF00060">
    <property type="entry name" value="Lig_chan"/>
    <property type="match status" value="1"/>
</dbReference>
<evidence type="ECO:0000256" key="1">
    <source>
        <dbReference type="SAM" id="Phobius"/>
    </source>
</evidence>
<feature type="domain" description="Ionotropic glutamate receptor C-terminal" evidence="2">
    <location>
        <begin position="14"/>
        <end position="56"/>
    </location>
</feature>
<dbReference type="EMBL" id="JAIWYP010000003">
    <property type="protein sequence ID" value="KAH3853951.1"/>
    <property type="molecule type" value="Genomic_DNA"/>
</dbReference>
<evidence type="ECO:0000259" key="2">
    <source>
        <dbReference type="Pfam" id="PF00060"/>
    </source>
</evidence>
<dbReference type="Proteomes" id="UP000828390">
    <property type="component" value="Unassembled WGS sequence"/>
</dbReference>
<feature type="transmembrane region" description="Helical" evidence="1">
    <location>
        <begin position="29"/>
        <end position="47"/>
    </location>
</feature>
<keyword evidence="4" id="KW-1185">Reference proteome</keyword>
<reference evidence="3" key="1">
    <citation type="journal article" date="2019" name="bioRxiv">
        <title>The Genome of the Zebra Mussel, Dreissena polymorpha: A Resource for Invasive Species Research.</title>
        <authorList>
            <person name="McCartney M.A."/>
            <person name="Auch B."/>
            <person name="Kono T."/>
            <person name="Mallez S."/>
            <person name="Zhang Y."/>
            <person name="Obille A."/>
            <person name="Becker A."/>
            <person name="Abrahante J.E."/>
            <person name="Garbe J."/>
            <person name="Badalamenti J.P."/>
            <person name="Herman A."/>
            <person name="Mangelson H."/>
            <person name="Liachko I."/>
            <person name="Sullivan S."/>
            <person name="Sone E.D."/>
            <person name="Koren S."/>
            <person name="Silverstein K.A.T."/>
            <person name="Beckman K.B."/>
            <person name="Gohl D.M."/>
        </authorList>
    </citation>
    <scope>NUCLEOTIDE SEQUENCE</scope>
    <source>
        <strain evidence="3">Duluth1</strain>
        <tissue evidence="3">Whole animal</tissue>
    </source>
</reference>
<dbReference type="Gene3D" id="1.10.287.70">
    <property type="match status" value="1"/>
</dbReference>
<keyword evidence="1" id="KW-1133">Transmembrane helix</keyword>
<dbReference type="InterPro" id="IPR001320">
    <property type="entry name" value="Iontro_rcpt_C"/>
</dbReference>
<reference evidence="3" key="2">
    <citation type="submission" date="2020-11" db="EMBL/GenBank/DDBJ databases">
        <authorList>
            <person name="McCartney M.A."/>
            <person name="Auch B."/>
            <person name="Kono T."/>
            <person name="Mallez S."/>
            <person name="Becker A."/>
            <person name="Gohl D.M."/>
            <person name="Silverstein K.A.T."/>
            <person name="Koren S."/>
            <person name="Bechman K.B."/>
            <person name="Herman A."/>
            <person name="Abrahante J.E."/>
            <person name="Garbe J."/>
        </authorList>
    </citation>
    <scope>NUCLEOTIDE SEQUENCE</scope>
    <source>
        <strain evidence="3">Duluth1</strain>
        <tissue evidence="3">Whole animal</tissue>
    </source>
</reference>
<keyword evidence="1" id="KW-0472">Membrane</keyword>
<name>A0A9D4R3P9_DREPO</name>
<gene>
    <name evidence="3" type="ORF">DPMN_096489</name>
</gene>
<dbReference type="GO" id="GO:0016020">
    <property type="term" value="C:membrane"/>
    <property type="evidence" value="ECO:0007669"/>
    <property type="project" value="InterPro"/>
</dbReference>
<keyword evidence="1" id="KW-0812">Transmembrane</keyword>